<evidence type="ECO:0000313" key="3">
    <source>
        <dbReference type="EMBL" id="MEF7616679.1"/>
    </source>
</evidence>
<sequence length="302" mass="32482">MSLIEQAANRLQALARTGVKLPWTPLGAESAAPLRPGVAARIAASPVVQKAPPRQGHQVQIDLARLQRAGQLVPSLDGSRMADEFRHLKRSVLRLAADRDGPGQRRNALVMVTSSVPAEGKTFCAINLAMSIAMEIDTSVLLVDADVLRPGLPDRLGMPSTKGLFDALLDPGLDLSDLILCTNIPKLSVLPTGTLGTRSAELLASTAMNRLLEELACRYDDRIVIFDGPPLLATPGAQTLAGRVGQVVMVVEAGRTPRRLVGQAFAMLEQCPNVVSILNRFDTAREPLLDGYYGHPREKRLP</sequence>
<dbReference type="PANTHER" id="PTHR32309">
    <property type="entry name" value="TYROSINE-PROTEIN KINASE"/>
    <property type="match status" value="1"/>
</dbReference>
<accession>A0AAW9QM50</accession>
<name>A0AAW9QM50_9BURK</name>
<evidence type="ECO:0000256" key="1">
    <source>
        <dbReference type="ARBA" id="ARBA00022741"/>
    </source>
</evidence>
<dbReference type="InterPro" id="IPR050445">
    <property type="entry name" value="Bact_polysacc_biosynth/exp"/>
</dbReference>
<protein>
    <submittedName>
        <fullName evidence="3">XrtA-associated tyrosine autokinase</fullName>
    </submittedName>
</protein>
<keyword evidence="2" id="KW-0067">ATP-binding</keyword>
<dbReference type="Gene3D" id="3.40.50.300">
    <property type="entry name" value="P-loop containing nucleotide triphosphate hydrolases"/>
    <property type="match status" value="1"/>
</dbReference>
<dbReference type="Proteomes" id="UP001336250">
    <property type="component" value="Unassembled WGS sequence"/>
</dbReference>
<dbReference type="EMBL" id="JAZIBG010000048">
    <property type="protein sequence ID" value="MEF7616679.1"/>
    <property type="molecule type" value="Genomic_DNA"/>
</dbReference>
<proteinExistence type="predicted"/>
<dbReference type="InterPro" id="IPR005702">
    <property type="entry name" value="Wzc-like_C"/>
</dbReference>
<dbReference type="AlphaFoldDB" id="A0AAW9QM50"/>
<dbReference type="GO" id="GO:0005886">
    <property type="term" value="C:plasma membrane"/>
    <property type="evidence" value="ECO:0007669"/>
    <property type="project" value="TreeGrafter"/>
</dbReference>
<dbReference type="PANTHER" id="PTHR32309:SF13">
    <property type="entry name" value="FERRIC ENTEROBACTIN TRANSPORT PROTEIN FEPE"/>
    <property type="match status" value="1"/>
</dbReference>
<keyword evidence="1" id="KW-0547">Nucleotide-binding</keyword>
<comment type="caution">
    <text evidence="3">The sequence shown here is derived from an EMBL/GenBank/DDBJ whole genome shotgun (WGS) entry which is preliminary data.</text>
</comment>
<dbReference type="InterPro" id="IPR027417">
    <property type="entry name" value="P-loop_NTPase"/>
</dbReference>
<evidence type="ECO:0000313" key="4">
    <source>
        <dbReference type="Proteomes" id="UP001336250"/>
    </source>
</evidence>
<reference evidence="3 4" key="1">
    <citation type="submission" date="2024-02" db="EMBL/GenBank/DDBJ databases">
        <title>Genome sequence of Aquincola sp. MAHUQ-54.</title>
        <authorList>
            <person name="Huq M.A."/>
        </authorList>
    </citation>
    <scope>NUCLEOTIDE SEQUENCE [LARGE SCALE GENOMIC DNA]</scope>
    <source>
        <strain evidence="3 4">MAHUQ-54</strain>
    </source>
</reference>
<evidence type="ECO:0000256" key="2">
    <source>
        <dbReference type="ARBA" id="ARBA00022840"/>
    </source>
</evidence>
<organism evidence="3 4">
    <name type="scientific">Aquincola agrisoli</name>
    <dbReference type="NCBI Taxonomy" id="3119538"/>
    <lineage>
        <taxon>Bacteria</taxon>
        <taxon>Pseudomonadati</taxon>
        <taxon>Pseudomonadota</taxon>
        <taxon>Betaproteobacteria</taxon>
        <taxon>Burkholderiales</taxon>
        <taxon>Sphaerotilaceae</taxon>
        <taxon>Aquincola</taxon>
    </lineage>
</organism>
<gene>
    <name evidence="3" type="ORF">V4F39_22385</name>
</gene>
<dbReference type="RefSeq" id="WP_332292232.1">
    <property type="nucleotide sequence ID" value="NZ_JAZIBG010000048.1"/>
</dbReference>
<dbReference type="SUPFAM" id="SSF52540">
    <property type="entry name" value="P-loop containing nucleoside triphosphate hydrolases"/>
    <property type="match status" value="1"/>
</dbReference>
<keyword evidence="4" id="KW-1185">Reference proteome</keyword>
<dbReference type="GO" id="GO:0004713">
    <property type="term" value="F:protein tyrosine kinase activity"/>
    <property type="evidence" value="ECO:0007669"/>
    <property type="project" value="TreeGrafter"/>
</dbReference>
<dbReference type="NCBIfam" id="TIGR03018">
    <property type="entry name" value="pepcterm_TyrKin"/>
    <property type="match status" value="1"/>
</dbReference>
<dbReference type="CDD" id="cd05387">
    <property type="entry name" value="BY-kinase"/>
    <property type="match status" value="1"/>
</dbReference>